<dbReference type="SMART" id="SM00822">
    <property type="entry name" value="PKS_KR"/>
    <property type="match status" value="1"/>
</dbReference>
<evidence type="ECO:0000259" key="3">
    <source>
        <dbReference type="SMART" id="SM00822"/>
    </source>
</evidence>
<dbReference type="InterPro" id="IPR057326">
    <property type="entry name" value="KR_dom"/>
</dbReference>
<feature type="domain" description="Ketoreductase" evidence="3">
    <location>
        <begin position="7"/>
        <end position="190"/>
    </location>
</feature>
<dbReference type="PRINTS" id="PR00081">
    <property type="entry name" value="GDHRDH"/>
</dbReference>
<evidence type="ECO:0000313" key="5">
    <source>
        <dbReference type="Proteomes" id="UP001057877"/>
    </source>
</evidence>
<dbReference type="Pfam" id="PF13561">
    <property type="entry name" value="adh_short_C2"/>
    <property type="match status" value="1"/>
</dbReference>
<dbReference type="PANTHER" id="PTHR43639:SF1">
    <property type="entry name" value="SHORT-CHAIN DEHYDROGENASE_REDUCTASE FAMILY PROTEIN"/>
    <property type="match status" value="1"/>
</dbReference>
<accession>A0ABY5SGJ2</accession>
<dbReference type="InterPro" id="IPR020904">
    <property type="entry name" value="Sc_DH/Rdtase_CS"/>
</dbReference>
<evidence type="ECO:0000256" key="2">
    <source>
        <dbReference type="ARBA" id="ARBA00023002"/>
    </source>
</evidence>
<sequence>MKPYQGKTVMVTGAAGGIGRRLAAAYGAEGAQVVVTDREGYGGDEIVKDIAAAGGSAYFAAADLGRPEEIVQLFANVDQTYGALDILINNAGFGIWKSPLELSVEEWDSVMNVNLRGTFLCSREAAKRMKAQGGGRIVNVASTRAAMSEPSSEAYAASKGGIASLTHALAVSLGPDGITVNCISPGWIETGDYDALRPIDHMQHPSGRVGKPGDIVRACMYFTSLDNDFVTGTNLTVDGGMTRKMIYEP</sequence>
<dbReference type="Gene3D" id="3.40.50.720">
    <property type="entry name" value="NAD(P)-binding Rossmann-like Domain"/>
    <property type="match status" value="1"/>
</dbReference>
<dbReference type="Proteomes" id="UP001057877">
    <property type="component" value="Chromosome"/>
</dbReference>
<dbReference type="PANTHER" id="PTHR43639">
    <property type="entry name" value="OXIDOREDUCTASE, SHORT-CHAIN DEHYDROGENASE/REDUCTASE FAMILY (AFU_ORTHOLOGUE AFUA_5G02870)"/>
    <property type="match status" value="1"/>
</dbReference>
<evidence type="ECO:0000256" key="1">
    <source>
        <dbReference type="ARBA" id="ARBA00006484"/>
    </source>
</evidence>
<evidence type="ECO:0000313" key="4">
    <source>
        <dbReference type="EMBL" id="UVI32693.1"/>
    </source>
</evidence>
<dbReference type="RefSeq" id="WP_258388742.1">
    <property type="nucleotide sequence ID" value="NZ_CP091430.1"/>
</dbReference>
<reference evidence="4" key="1">
    <citation type="submission" date="2022-01" db="EMBL/GenBank/DDBJ databases">
        <title>Paenibacillus spongiae sp. nov., isolated from marine sponge.</title>
        <authorList>
            <person name="Li Z."/>
            <person name="Zhang M."/>
        </authorList>
    </citation>
    <scope>NUCLEOTIDE SEQUENCE</scope>
    <source>
        <strain evidence="4">PHS-Z3</strain>
    </source>
</reference>
<dbReference type="SUPFAM" id="SSF51735">
    <property type="entry name" value="NAD(P)-binding Rossmann-fold domains"/>
    <property type="match status" value="1"/>
</dbReference>
<dbReference type="PRINTS" id="PR00080">
    <property type="entry name" value="SDRFAMILY"/>
</dbReference>
<proteinExistence type="inferred from homology"/>
<name>A0ABY5SGJ2_9BACL</name>
<keyword evidence="2" id="KW-0560">Oxidoreductase</keyword>
<dbReference type="EMBL" id="CP091430">
    <property type="protein sequence ID" value="UVI32693.1"/>
    <property type="molecule type" value="Genomic_DNA"/>
</dbReference>
<dbReference type="InterPro" id="IPR002347">
    <property type="entry name" value="SDR_fam"/>
</dbReference>
<organism evidence="4 5">
    <name type="scientific">Paenibacillus spongiae</name>
    <dbReference type="NCBI Taxonomy" id="2909671"/>
    <lineage>
        <taxon>Bacteria</taxon>
        <taxon>Bacillati</taxon>
        <taxon>Bacillota</taxon>
        <taxon>Bacilli</taxon>
        <taxon>Bacillales</taxon>
        <taxon>Paenibacillaceae</taxon>
        <taxon>Paenibacillus</taxon>
    </lineage>
</organism>
<keyword evidence="5" id="KW-1185">Reference proteome</keyword>
<dbReference type="InterPro" id="IPR036291">
    <property type="entry name" value="NAD(P)-bd_dom_sf"/>
</dbReference>
<dbReference type="CDD" id="cd05233">
    <property type="entry name" value="SDR_c"/>
    <property type="match status" value="1"/>
</dbReference>
<comment type="similarity">
    <text evidence="1">Belongs to the short-chain dehydrogenases/reductases (SDR) family.</text>
</comment>
<protein>
    <submittedName>
        <fullName evidence="4">SDR family oxidoreductase</fullName>
    </submittedName>
</protein>
<gene>
    <name evidence="4" type="ORF">L1F29_13075</name>
</gene>
<dbReference type="PROSITE" id="PS00061">
    <property type="entry name" value="ADH_SHORT"/>
    <property type="match status" value="1"/>
</dbReference>